<dbReference type="InterPro" id="IPR036388">
    <property type="entry name" value="WH-like_DNA-bd_sf"/>
</dbReference>
<comment type="caution">
    <text evidence="6">The sequence shown here is derived from an EMBL/GenBank/DDBJ whole genome shotgun (WGS) entry which is preliminary data.</text>
</comment>
<protein>
    <submittedName>
        <fullName evidence="6">IclR family transcriptional regulator</fullName>
    </submittedName>
</protein>
<dbReference type="SUPFAM" id="SSF46785">
    <property type="entry name" value="Winged helix' DNA-binding domain"/>
    <property type="match status" value="1"/>
</dbReference>
<feature type="domain" description="HTH iclR-type" evidence="4">
    <location>
        <begin position="10"/>
        <end position="71"/>
    </location>
</feature>
<keyword evidence="1" id="KW-0805">Transcription regulation</keyword>
<evidence type="ECO:0000313" key="7">
    <source>
        <dbReference type="Proteomes" id="UP001501195"/>
    </source>
</evidence>
<organism evidence="6 7">
    <name type="scientific">Kineococcus glutinatus</name>
    <dbReference type="NCBI Taxonomy" id="1070872"/>
    <lineage>
        <taxon>Bacteria</taxon>
        <taxon>Bacillati</taxon>
        <taxon>Actinomycetota</taxon>
        <taxon>Actinomycetes</taxon>
        <taxon>Kineosporiales</taxon>
        <taxon>Kineosporiaceae</taxon>
        <taxon>Kineococcus</taxon>
    </lineage>
</organism>
<dbReference type="InterPro" id="IPR014757">
    <property type="entry name" value="Tscrpt_reg_IclR_C"/>
</dbReference>
<evidence type="ECO:0000259" key="5">
    <source>
        <dbReference type="PROSITE" id="PS51078"/>
    </source>
</evidence>
<dbReference type="RefSeq" id="WP_345712299.1">
    <property type="nucleotide sequence ID" value="NZ_BAABIL010000268.1"/>
</dbReference>
<evidence type="ECO:0000256" key="2">
    <source>
        <dbReference type="ARBA" id="ARBA00023125"/>
    </source>
</evidence>
<name>A0ABP9HUC7_9ACTN</name>
<keyword evidence="7" id="KW-1185">Reference proteome</keyword>
<proteinExistence type="predicted"/>
<feature type="domain" description="IclR-ED" evidence="5">
    <location>
        <begin position="72"/>
        <end position="250"/>
    </location>
</feature>
<dbReference type="InterPro" id="IPR029016">
    <property type="entry name" value="GAF-like_dom_sf"/>
</dbReference>
<accession>A0ABP9HUC7</accession>
<evidence type="ECO:0000313" key="6">
    <source>
        <dbReference type="EMBL" id="GAA4978950.1"/>
    </source>
</evidence>
<dbReference type="PANTHER" id="PTHR30136:SF24">
    <property type="entry name" value="HTH-TYPE TRANSCRIPTIONAL REPRESSOR ALLR"/>
    <property type="match status" value="1"/>
</dbReference>
<dbReference type="PROSITE" id="PS51078">
    <property type="entry name" value="ICLR_ED"/>
    <property type="match status" value="1"/>
</dbReference>
<reference evidence="7" key="1">
    <citation type="journal article" date="2019" name="Int. J. Syst. Evol. Microbiol.">
        <title>The Global Catalogue of Microorganisms (GCM) 10K type strain sequencing project: providing services to taxonomists for standard genome sequencing and annotation.</title>
        <authorList>
            <consortium name="The Broad Institute Genomics Platform"/>
            <consortium name="The Broad Institute Genome Sequencing Center for Infectious Disease"/>
            <person name="Wu L."/>
            <person name="Ma J."/>
        </authorList>
    </citation>
    <scope>NUCLEOTIDE SEQUENCE [LARGE SCALE GENOMIC DNA]</scope>
    <source>
        <strain evidence="7">JCM 18126</strain>
    </source>
</reference>
<dbReference type="InterPro" id="IPR036390">
    <property type="entry name" value="WH_DNA-bd_sf"/>
</dbReference>
<dbReference type="Gene3D" id="3.30.450.40">
    <property type="match status" value="1"/>
</dbReference>
<dbReference type="InterPro" id="IPR050707">
    <property type="entry name" value="HTH_MetabolicPath_Reg"/>
</dbReference>
<dbReference type="EMBL" id="BAABIL010000268">
    <property type="protein sequence ID" value="GAA4978950.1"/>
    <property type="molecule type" value="Genomic_DNA"/>
</dbReference>
<evidence type="ECO:0000256" key="1">
    <source>
        <dbReference type="ARBA" id="ARBA00023015"/>
    </source>
</evidence>
<dbReference type="Pfam" id="PF09339">
    <property type="entry name" value="HTH_IclR"/>
    <property type="match status" value="1"/>
</dbReference>
<dbReference type="SMART" id="SM00346">
    <property type="entry name" value="HTH_ICLR"/>
    <property type="match status" value="1"/>
</dbReference>
<dbReference type="InterPro" id="IPR005471">
    <property type="entry name" value="Tscrpt_reg_IclR_N"/>
</dbReference>
<dbReference type="PROSITE" id="PS51077">
    <property type="entry name" value="HTH_ICLR"/>
    <property type="match status" value="1"/>
</dbReference>
<evidence type="ECO:0000259" key="4">
    <source>
        <dbReference type="PROSITE" id="PS51077"/>
    </source>
</evidence>
<keyword evidence="2" id="KW-0238">DNA-binding</keyword>
<sequence>MAGGSSQPGRTVTARALAVLFAFDEDHSHLSLSEIARRAGLPLTTAHRIVGELEQAQALERLEDGVYVVGRRMWQLGLLAPTHRELRESSLPFMEDLYAATGENVHLAVREGTSALYVERLHGRRSVPLVSRAGVRLPLHATGVGKVLLAHAPADVVREVLAQPERITGHTITEAGRLQRELAAVRRNGYASTAEEMTLGTCSVAVPVRGSGGEVGAALGVVGTTTRRGLLALLPALRVAAAAITRATGEPPRPAS</sequence>
<dbReference type="SUPFAM" id="SSF55781">
    <property type="entry name" value="GAF domain-like"/>
    <property type="match status" value="1"/>
</dbReference>
<keyword evidence="3" id="KW-0804">Transcription</keyword>
<dbReference type="PANTHER" id="PTHR30136">
    <property type="entry name" value="HELIX-TURN-HELIX TRANSCRIPTIONAL REGULATOR, ICLR FAMILY"/>
    <property type="match status" value="1"/>
</dbReference>
<evidence type="ECO:0000256" key="3">
    <source>
        <dbReference type="ARBA" id="ARBA00023163"/>
    </source>
</evidence>
<dbReference type="Gene3D" id="1.10.10.10">
    <property type="entry name" value="Winged helix-like DNA-binding domain superfamily/Winged helix DNA-binding domain"/>
    <property type="match status" value="1"/>
</dbReference>
<dbReference type="Proteomes" id="UP001501195">
    <property type="component" value="Unassembled WGS sequence"/>
</dbReference>
<gene>
    <name evidence="6" type="ORF">GCM10023225_19430</name>
</gene>
<dbReference type="Pfam" id="PF01614">
    <property type="entry name" value="IclR_C"/>
    <property type="match status" value="1"/>
</dbReference>